<dbReference type="EMBL" id="AXZG01000053">
    <property type="protein sequence ID" value="ERT65427.1"/>
    <property type="molecule type" value="Genomic_DNA"/>
</dbReference>
<name>U7V154_9MICC</name>
<evidence type="ECO:0000313" key="3">
    <source>
        <dbReference type="Proteomes" id="UP000017174"/>
    </source>
</evidence>
<dbReference type="HOGENOM" id="CLU_3316345_0_0_11"/>
<sequence>MSLRAYAGSAYHVIFYVFFAACRSRFSRVLTYHINTDRY</sequence>
<protein>
    <submittedName>
        <fullName evidence="2">Uncharacterized protein</fullName>
    </submittedName>
</protein>
<dbReference type="PROSITE" id="PS51257">
    <property type="entry name" value="PROKAR_LIPOPROTEIN"/>
    <property type="match status" value="1"/>
</dbReference>
<reference evidence="2 3" key="1">
    <citation type="submission" date="2013-08" db="EMBL/GenBank/DDBJ databases">
        <authorList>
            <person name="Weinstock G."/>
            <person name="Sodergren E."/>
            <person name="Wylie T."/>
            <person name="Fulton L."/>
            <person name="Fulton R."/>
            <person name="Fronick C."/>
            <person name="O'Laughlin M."/>
            <person name="Godfrey J."/>
            <person name="Miner T."/>
            <person name="Herter B."/>
            <person name="Appelbaum E."/>
            <person name="Cordes M."/>
            <person name="Lek S."/>
            <person name="Wollam A."/>
            <person name="Pepin K.H."/>
            <person name="Palsikar V.B."/>
            <person name="Mitreva M."/>
            <person name="Wilson R.K."/>
        </authorList>
    </citation>
    <scope>NUCLEOTIDE SEQUENCE [LARGE SCALE GENOMIC DNA]</scope>
    <source>
        <strain evidence="2 3">F0184</strain>
    </source>
</reference>
<organism evidence="2 3">
    <name type="scientific">Rothia aeria F0184</name>
    <dbReference type="NCBI Taxonomy" id="888019"/>
    <lineage>
        <taxon>Bacteria</taxon>
        <taxon>Bacillati</taxon>
        <taxon>Actinomycetota</taxon>
        <taxon>Actinomycetes</taxon>
        <taxon>Micrococcales</taxon>
        <taxon>Micrococcaceae</taxon>
        <taxon>Rothia</taxon>
    </lineage>
</organism>
<proteinExistence type="predicted"/>
<gene>
    <name evidence="2" type="ORF">HMPREF0742_01816</name>
</gene>
<feature type="transmembrane region" description="Helical" evidence="1">
    <location>
        <begin position="6"/>
        <end position="22"/>
    </location>
</feature>
<dbReference type="Proteomes" id="UP000017174">
    <property type="component" value="Unassembled WGS sequence"/>
</dbReference>
<keyword evidence="1" id="KW-0472">Membrane</keyword>
<comment type="caution">
    <text evidence="2">The sequence shown here is derived from an EMBL/GenBank/DDBJ whole genome shotgun (WGS) entry which is preliminary data.</text>
</comment>
<dbReference type="AlphaFoldDB" id="U7V154"/>
<keyword evidence="1" id="KW-0812">Transmembrane</keyword>
<accession>U7V154</accession>
<evidence type="ECO:0000313" key="2">
    <source>
        <dbReference type="EMBL" id="ERT65427.1"/>
    </source>
</evidence>
<evidence type="ECO:0000256" key="1">
    <source>
        <dbReference type="SAM" id="Phobius"/>
    </source>
</evidence>
<keyword evidence="1" id="KW-1133">Transmembrane helix</keyword>